<organism evidence="8">
    <name type="scientific">Monsonia marlothii</name>
    <dbReference type="NCBI Taxonomy" id="163685"/>
    <lineage>
        <taxon>Eukaryota</taxon>
        <taxon>Viridiplantae</taxon>
        <taxon>Streptophyta</taxon>
        <taxon>Embryophyta</taxon>
        <taxon>Tracheophyta</taxon>
        <taxon>Spermatophyta</taxon>
        <taxon>Magnoliopsida</taxon>
        <taxon>eudicotyledons</taxon>
        <taxon>Gunneridae</taxon>
        <taxon>Pentapetalae</taxon>
        <taxon>rosids</taxon>
        <taxon>malvids</taxon>
        <taxon>Geraniales</taxon>
        <taxon>Geraniaceae</taxon>
        <taxon>Monsonia</taxon>
    </lineage>
</organism>
<dbReference type="InterPro" id="IPR002423">
    <property type="entry name" value="Cpn60/GroEL/TCP-1"/>
</dbReference>
<dbReference type="NCBIfam" id="TIGR02348">
    <property type="entry name" value="GroEL"/>
    <property type="match status" value="1"/>
</dbReference>
<reference evidence="8" key="1">
    <citation type="journal article" date="2015" name="BMC Plant Biol.">
        <title>NDH expression marks major transitions in plant evolution and reveals coordinate intracellular gene loss.</title>
        <authorList>
            <person name="Ruhlman T.A."/>
            <person name="Chang W.J."/>
            <person name="Chen J.J."/>
            <person name="Huang Y.T."/>
            <person name="Chan M.T."/>
            <person name="Zhang J."/>
            <person name="Liao D.C."/>
            <person name="Blazier J.C."/>
            <person name="Jin X."/>
            <person name="Shih M.C."/>
            <person name="Jansen R.K."/>
            <person name="Lin C.S."/>
        </authorList>
    </citation>
    <scope>NUCLEOTIDE SEQUENCE</scope>
</reference>
<proteinExistence type="evidence at transcript level"/>
<evidence type="ECO:0000256" key="5">
    <source>
        <dbReference type="ARBA" id="ARBA00023186"/>
    </source>
</evidence>
<dbReference type="PRINTS" id="PR00298">
    <property type="entry name" value="CHAPERONIN60"/>
</dbReference>
<name>A0A0F7J238_9ROSI</name>
<evidence type="ECO:0000313" key="8">
    <source>
        <dbReference type="EMBL" id="AKH05132.1"/>
    </source>
</evidence>
<dbReference type="NCBIfam" id="NF009487">
    <property type="entry name" value="PRK12849.1"/>
    <property type="match status" value="1"/>
</dbReference>
<sequence length="591" mass="63831">MPCNPNHNPFTNPTMPRRPASSPYFLNPIRAMAKKEIHFNHNGSVTKKLMAGVDTVADLVGITLGPKGRNVVLENKYGPPKIVNDGETVLKQIELDDPVENVGVKLVRQAGAKTNDLAGDGSTTSIILAQGLIAEGVKVIAAGLNPVQIARGIDKTATALVSELKLMSREVEDHELVDVAAVSAGNDYTVGKMISDALQQVGKMGVVTIEAGKSIENSLQIVEGMHFDRGYLSAYFVTDRRKRIAELHDCKLLLVDKKITNPKEMFKILESAVKEEYPIVIVAEGIEQEALAPIIRNKLKGALKAAAVKAPAFGERKSDYLDDIAILTGATVIRDDMGLTLEKAGKEVLGNATKVLITKDSTLIVTDGSTRAAVDKRVSQLRNLVENTEENFSKKILEERIARLSGGIAILQVGAQTQVELKDKQLRIEDALNATKAAIEEGVVVGGGCSLLRLSTKVDAIKETLENEEQKIGAEIFKRALSYPAKLIAKNAGVNGSVVVEKVLSSDDIRYGYNAARDCYEDLIAAGIMDPSKVVRCCLEHAASVAKTFLTSDVVVVDIKDPELMQTLKRLRKPMTSPPQVPGMRMGPMGL</sequence>
<dbReference type="PROSITE" id="PS00296">
    <property type="entry name" value="CHAPERONINS_CPN60"/>
    <property type="match status" value="1"/>
</dbReference>
<dbReference type="InterPro" id="IPR027413">
    <property type="entry name" value="GROEL-like_equatorial_sf"/>
</dbReference>
<keyword evidence="4" id="KW-0809">Transit peptide</keyword>
<dbReference type="InterPro" id="IPR018370">
    <property type="entry name" value="Chaperonin_Cpn60_CS"/>
</dbReference>
<evidence type="ECO:0000256" key="7">
    <source>
        <dbReference type="SAM" id="MobiDB-lite"/>
    </source>
</evidence>
<feature type="region of interest" description="Disordered" evidence="7">
    <location>
        <begin position="1"/>
        <end position="21"/>
    </location>
</feature>
<accession>A0A0F7J238</accession>
<dbReference type="InterPro" id="IPR027409">
    <property type="entry name" value="GroEL-like_apical_dom_sf"/>
</dbReference>
<keyword evidence="5" id="KW-0143">Chaperone</keyword>
<dbReference type="SUPFAM" id="SSF54849">
    <property type="entry name" value="GroEL-intermediate domain like"/>
    <property type="match status" value="1"/>
</dbReference>
<keyword evidence="3" id="KW-0067">ATP-binding</keyword>
<dbReference type="Gene3D" id="1.10.560.10">
    <property type="entry name" value="GroEL-like equatorial domain"/>
    <property type="match status" value="1"/>
</dbReference>
<evidence type="ECO:0000256" key="6">
    <source>
        <dbReference type="RuleBase" id="RU000418"/>
    </source>
</evidence>
<dbReference type="CDD" id="cd03344">
    <property type="entry name" value="GroEL"/>
    <property type="match status" value="1"/>
</dbReference>
<dbReference type="GO" id="GO:0005524">
    <property type="term" value="F:ATP binding"/>
    <property type="evidence" value="ECO:0007669"/>
    <property type="project" value="UniProtKB-KW"/>
</dbReference>
<gene>
    <name evidence="8" type="primary">crr27</name>
</gene>
<evidence type="ECO:0000256" key="3">
    <source>
        <dbReference type="ARBA" id="ARBA00022840"/>
    </source>
</evidence>
<comment type="similarity">
    <text evidence="1 6">Belongs to the chaperonin (HSP60) family.</text>
</comment>
<dbReference type="AlphaFoldDB" id="A0A0F7J238"/>
<dbReference type="GO" id="GO:0042026">
    <property type="term" value="P:protein refolding"/>
    <property type="evidence" value="ECO:0007669"/>
    <property type="project" value="InterPro"/>
</dbReference>
<keyword evidence="2" id="KW-0547">Nucleotide-binding</keyword>
<dbReference type="SUPFAM" id="SSF48592">
    <property type="entry name" value="GroEL equatorial domain-like"/>
    <property type="match status" value="1"/>
</dbReference>
<dbReference type="Gene3D" id="3.50.7.10">
    <property type="entry name" value="GroEL"/>
    <property type="match status" value="1"/>
</dbReference>
<feature type="compositionally biased region" description="Polar residues" evidence="7">
    <location>
        <begin position="1"/>
        <end position="14"/>
    </location>
</feature>
<dbReference type="NCBIfam" id="NF009488">
    <property type="entry name" value="PRK12850.1"/>
    <property type="match status" value="1"/>
</dbReference>
<dbReference type="PANTHER" id="PTHR45633">
    <property type="entry name" value="60 KDA HEAT SHOCK PROTEIN, MITOCHONDRIAL"/>
    <property type="match status" value="1"/>
</dbReference>
<dbReference type="EMBL" id="KM817299">
    <property type="protein sequence ID" value="AKH05132.1"/>
    <property type="molecule type" value="mRNA"/>
</dbReference>
<dbReference type="Pfam" id="PF00118">
    <property type="entry name" value="Cpn60_TCP1"/>
    <property type="match status" value="1"/>
</dbReference>
<evidence type="ECO:0000256" key="1">
    <source>
        <dbReference type="ARBA" id="ARBA00006607"/>
    </source>
</evidence>
<dbReference type="NCBIfam" id="NF000592">
    <property type="entry name" value="PRK00013.1"/>
    <property type="match status" value="1"/>
</dbReference>
<dbReference type="Gene3D" id="3.30.260.10">
    <property type="entry name" value="TCP-1-like chaperonin intermediate domain"/>
    <property type="match status" value="1"/>
</dbReference>
<protein>
    <submittedName>
        <fullName evidence="8">Chaperonin-60 beta4</fullName>
    </submittedName>
</protein>
<dbReference type="NCBIfam" id="NF009489">
    <property type="entry name" value="PRK12851.1"/>
    <property type="match status" value="1"/>
</dbReference>
<dbReference type="InterPro" id="IPR027410">
    <property type="entry name" value="TCP-1-like_intermed_sf"/>
</dbReference>
<evidence type="ECO:0000256" key="4">
    <source>
        <dbReference type="ARBA" id="ARBA00022946"/>
    </source>
</evidence>
<dbReference type="FunFam" id="3.50.7.10:FF:000001">
    <property type="entry name" value="60 kDa chaperonin"/>
    <property type="match status" value="1"/>
</dbReference>
<dbReference type="SUPFAM" id="SSF52029">
    <property type="entry name" value="GroEL apical domain-like"/>
    <property type="match status" value="1"/>
</dbReference>
<dbReference type="GO" id="GO:0140662">
    <property type="term" value="F:ATP-dependent protein folding chaperone"/>
    <property type="evidence" value="ECO:0007669"/>
    <property type="project" value="InterPro"/>
</dbReference>
<evidence type="ECO:0000256" key="2">
    <source>
        <dbReference type="ARBA" id="ARBA00022741"/>
    </source>
</evidence>
<dbReference type="InterPro" id="IPR001844">
    <property type="entry name" value="Cpn60/GroEL"/>
</dbReference>